<sequence length="61" mass="6537">MPPAGDCPAGLLHAQSSGGTWCRAPIYARLVAEWRARGRTVPAHPDVPWVPLARVPGGRRP</sequence>
<accession>A0A918LSZ3</accession>
<evidence type="ECO:0000313" key="1">
    <source>
        <dbReference type="EMBL" id="GGT45458.1"/>
    </source>
</evidence>
<organism evidence="1 2">
    <name type="scientific">Streptomyces phaeofaciens</name>
    <dbReference type="NCBI Taxonomy" id="68254"/>
    <lineage>
        <taxon>Bacteria</taxon>
        <taxon>Bacillati</taxon>
        <taxon>Actinomycetota</taxon>
        <taxon>Actinomycetes</taxon>
        <taxon>Kitasatosporales</taxon>
        <taxon>Streptomycetaceae</taxon>
        <taxon>Streptomyces</taxon>
    </lineage>
</organism>
<gene>
    <name evidence="1" type="ORF">GCM10010226_22780</name>
</gene>
<dbReference type="EMBL" id="BMSA01000004">
    <property type="protein sequence ID" value="GGT45458.1"/>
    <property type="molecule type" value="Genomic_DNA"/>
</dbReference>
<reference evidence="1" key="1">
    <citation type="journal article" date="2014" name="Int. J. Syst. Evol. Microbiol.">
        <title>Complete genome sequence of Corynebacterium casei LMG S-19264T (=DSM 44701T), isolated from a smear-ripened cheese.</title>
        <authorList>
            <consortium name="US DOE Joint Genome Institute (JGI-PGF)"/>
            <person name="Walter F."/>
            <person name="Albersmeier A."/>
            <person name="Kalinowski J."/>
            <person name="Ruckert C."/>
        </authorList>
    </citation>
    <scope>NUCLEOTIDE SEQUENCE</scope>
    <source>
        <strain evidence="1">JCM 4125</strain>
    </source>
</reference>
<protein>
    <submittedName>
        <fullName evidence="1">Uncharacterized protein</fullName>
    </submittedName>
</protein>
<comment type="caution">
    <text evidence="1">The sequence shown here is derived from an EMBL/GenBank/DDBJ whole genome shotgun (WGS) entry which is preliminary data.</text>
</comment>
<keyword evidence="2" id="KW-1185">Reference proteome</keyword>
<reference evidence="1" key="2">
    <citation type="submission" date="2020-09" db="EMBL/GenBank/DDBJ databases">
        <authorList>
            <person name="Sun Q."/>
            <person name="Ohkuma M."/>
        </authorList>
    </citation>
    <scope>NUCLEOTIDE SEQUENCE</scope>
    <source>
        <strain evidence="1">JCM 4125</strain>
    </source>
</reference>
<dbReference type="Proteomes" id="UP000646776">
    <property type="component" value="Unassembled WGS sequence"/>
</dbReference>
<proteinExistence type="predicted"/>
<name>A0A918LSZ3_9ACTN</name>
<dbReference type="AlphaFoldDB" id="A0A918LSZ3"/>
<evidence type="ECO:0000313" key="2">
    <source>
        <dbReference type="Proteomes" id="UP000646776"/>
    </source>
</evidence>